<evidence type="ECO:0000313" key="5">
    <source>
        <dbReference type="Proteomes" id="UP000474565"/>
    </source>
</evidence>
<gene>
    <name evidence="4" type="ORF">GTP44_02160</name>
</gene>
<dbReference type="InterPro" id="IPR051164">
    <property type="entry name" value="NmrA-like_oxidored"/>
</dbReference>
<accession>A0A6L8MEC4</accession>
<dbReference type="Gene3D" id="3.40.50.720">
    <property type="entry name" value="NAD(P)-binding Rossmann-like Domain"/>
    <property type="match status" value="1"/>
</dbReference>
<evidence type="ECO:0000313" key="4">
    <source>
        <dbReference type="EMBL" id="MYM80764.1"/>
    </source>
</evidence>
<dbReference type="Pfam" id="PF05368">
    <property type="entry name" value="NmrA"/>
    <property type="match status" value="1"/>
</dbReference>
<dbReference type="EMBL" id="WWCP01000001">
    <property type="protein sequence ID" value="MYM80764.1"/>
    <property type="molecule type" value="Genomic_DNA"/>
</dbReference>
<reference evidence="4 5" key="1">
    <citation type="submission" date="2019-12" db="EMBL/GenBank/DDBJ databases">
        <title>Novel species isolated from a subtropical stream in China.</title>
        <authorList>
            <person name="Lu H."/>
        </authorList>
    </citation>
    <scope>NUCLEOTIDE SEQUENCE [LARGE SCALE GENOMIC DNA]</scope>
    <source>
        <strain evidence="4 5">FT50W</strain>
    </source>
</reference>
<protein>
    <submittedName>
        <fullName evidence="4">NmrA family NAD(P)-binding protein</fullName>
    </submittedName>
</protein>
<feature type="domain" description="NmrA-like" evidence="3">
    <location>
        <begin position="1"/>
        <end position="275"/>
    </location>
</feature>
<dbReference type="InterPro" id="IPR036291">
    <property type="entry name" value="NAD(P)-bd_dom_sf"/>
</dbReference>
<dbReference type="RefSeq" id="WP_161018109.1">
    <property type="nucleotide sequence ID" value="NZ_WWCP01000001.1"/>
</dbReference>
<evidence type="ECO:0000256" key="1">
    <source>
        <dbReference type="ARBA" id="ARBA00006328"/>
    </source>
</evidence>
<dbReference type="Proteomes" id="UP000474565">
    <property type="component" value="Unassembled WGS sequence"/>
</dbReference>
<evidence type="ECO:0000259" key="3">
    <source>
        <dbReference type="Pfam" id="PF05368"/>
    </source>
</evidence>
<comment type="similarity">
    <text evidence="1">Belongs to the NmrA-type oxidoreductase family.</text>
</comment>
<dbReference type="PANTHER" id="PTHR42748">
    <property type="entry name" value="NITROGEN METABOLITE REPRESSION PROTEIN NMRA FAMILY MEMBER"/>
    <property type="match status" value="1"/>
</dbReference>
<dbReference type="PANTHER" id="PTHR42748:SF7">
    <property type="entry name" value="NMRA LIKE REDOX SENSOR 1-RELATED"/>
    <property type="match status" value="1"/>
</dbReference>
<proteinExistence type="inferred from homology"/>
<sequence length="306" mass="33260">MKQRILVTAGAGDQGRAATRHLIAAGHTVVAMDRLPADDHRPQELVALGAEYVQADLADEALVAKALTDVSVVFSVPVGPLDNEMAKVDNVAMLVKAAEKAGVEMFIQTSTAAAEYHIGVSDYGTGHTSDSYGTARLRLEALVRRSNIPQWVILRPVALMENFIAPKVRGMFPWLKDGRLDSVHEDYMPAQLVSVQDVAKFAVAIIADPSRFDHETIDLCGDELTMPEAALIFSTLTDKHVTHAHLSITQAIAAGLRPGVAHSQEWANRVGYHAPSAADTKARWGVEMTSFEQWALAHQNQIEVNQ</sequence>
<comment type="caution">
    <text evidence="4">The sequence shown here is derived from an EMBL/GenBank/DDBJ whole genome shotgun (WGS) entry which is preliminary data.</text>
</comment>
<name>A0A6L8MEC4_9BURK</name>
<organism evidence="4 5">
    <name type="scientific">Duganella lactea</name>
    <dbReference type="NCBI Taxonomy" id="2692173"/>
    <lineage>
        <taxon>Bacteria</taxon>
        <taxon>Pseudomonadati</taxon>
        <taxon>Pseudomonadota</taxon>
        <taxon>Betaproteobacteria</taxon>
        <taxon>Burkholderiales</taxon>
        <taxon>Oxalobacteraceae</taxon>
        <taxon>Telluria group</taxon>
        <taxon>Duganella</taxon>
    </lineage>
</organism>
<evidence type="ECO:0000256" key="2">
    <source>
        <dbReference type="ARBA" id="ARBA00022857"/>
    </source>
</evidence>
<keyword evidence="2" id="KW-0521">NADP</keyword>
<dbReference type="InterPro" id="IPR008030">
    <property type="entry name" value="NmrA-like"/>
</dbReference>
<dbReference type="AlphaFoldDB" id="A0A6L8MEC4"/>
<dbReference type="SUPFAM" id="SSF51735">
    <property type="entry name" value="NAD(P)-binding Rossmann-fold domains"/>
    <property type="match status" value="1"/>
</dbReference>